<keyword evidence="3" id="KW-1185">Reference proteome</keyword>
<dbReference type="Proteomes" id="UP000015105">
    <property type="component" value="Chromosome 3D"/>
</dbReference>
<keyword evidence="1" id="KW-1133">Transmembrane helix</keyword>
<reference evidence="2" key="3">
    <citation type="journal article" date="2017" name="Nature">
        <title>Genome sequence of the progenitor of the wheat D genome Aegilops tauschii.</title>
        <authorList>
            <person name="Luo M.C."/>
            <person name="Gu Y.Q."/>
            <person name="Puiu D."/>
            <person name="Wang H."/>
            <person name="Twardziok S.O."/>
            <person name="Deal K.R."/>
            <person name="Huo N."/>
            <person name="Zhu T."/>
            <person name="Wang L."/>
            <person name="Wang Y."/>
            <person name="McGuire P.E."/>
            <person name="Liu S."/>
            <person name="Long H."/>
            <person name="Ramasamy R.K."/>
            <person name="Rodriguez J.C."/>
            <person name="Van S.L."/>
            <person name="Yuan L."/>
            <person name="Wang Z."/>
            <person name="Xia Z."/>
            <person name="Xiao L."/>
            <person name="Anderson O.D."/>
            <person name="Ouyang S."/>
            <person name="Liang Y."/>
            <person name="Zimin A.V."/>
            <person name="Pertea G."/>
            <person name="Qi P."/>
            <person name="Bennetzen J.L."/>
            <person name="Dai X."/>
            <person name="Dawson M.W."/>
            <person name="Muller H.G."/>
            <person name="Kugler K."/>
            <person name="Rivarola-Duarte L."/>
            <person name="Spannagl M."/>
            <person name="Mayer K.F.X."/>
            <person name="Lu F.H."/>
            <person name="Bevan M.W."/>
            <person name="Leroy P."/>
            <person name="Li P."/>
            <person name="You F.M."/>
            <person name="Sun Q."/>
            <person name="Liu Z."/>
            <person name="Lyons E."/>
            <person name="Wicker T."/>
            <person name="Salzberg S.L."/>
            <person name="Devos K.M."/>
            <person name="Dvorak J."/>
        </authorList>
    </citation>
    <scope>NUCLEOTIDE SEQUENCE [LARGE SCALE GENOMIC DNA]</scope>
    <source>
        <strain evidence="2">cv. AL8/78</strain>
    </source>
</reference>
<evidence type="ECO:0000313" key="2">
    <source>
        <dbReference type="EnsemblPlants" id="AET3Gv20124300.3"/>
    </source>
</evidence>
<keyword evidence="1" id="KW-0472">Membrane</keyword>
<dbReference type="Gramene" id="AET3Gv20124300.3">
    <property type="protein sequence ID" value="AET3Gv20124300.3"/>
    <property type="gene ID" value="AET3Gv20124300"/>
</dbReference>
<dbReference type="AlphaFoldDB" id="A0A453DW77"/>
<reference evidence="3" key="1">
    <citation type="journal article" date="2014" name="Science">
        <title>Ancient hybridizations among the ancestral genomes of bread wheat.</title>
        <authorList>
            <consortium name="International Wheat Genome Sequencing Consortium,"/>
            <person name="Marcussen T."/>
            <person name="Sandve S.R."/>
            <person name="Heier L."/>
            <person name="Spannagl M."/>
            <person name="Pfeifer M."/>
            <person name="Jakobsen K.S."/>
            <person name="Wulff B.B."/>
            <person name="Steuernagel B."/>
            <person name="Mayer K.F."/>
            <person name="Olsen O.A."/>
        </authorList>
    </citation>
    <scope>NUCLEOTIDE SEQUENCE [LARGE SCALE GENOMIC DNA]</scope>
    <source>
        <strain evidence="3">cv. AL8/78</strain>
    </source>
</reference>
<dbReference type="EnsemblPlants" id="AET3Gv20124300.3">
    <property type="protein sequence ID" value="AET3Gv20124300.3"/>
    <property type="gene ID" value="AET3Gv20124300"/>
</dbReference>
<reference evidence="2" key="4">
    <citation type="submission" date="2019-03" db="UniProtKB">
        <authorList>
            <consortium name="EnsemblPlants"/>
        </authorList>
    </citation>
    <scope>IDENTIFICATION</scope>
</reference>
<feature type="transmembrane region" description="Helical" evidence="1">
    <location>
        <begin position="6"/>
        <end position="24"/>
    </location>
</feature>
<accession>A0A453DW77</accession>
<evidence type="ECO:0008006" key="4">
    <source>
        <dbReference type="Google" id="ProtNLM"/>
    </source>
</evidence>
<organism evidence="2 3">
    <name type="scientific">Aegilops tauschii subsp. strangulata</name>
    <name type="common">Goatgrass</name>
    <dbReference type="NCBI Taxonomy" id="200361"/>
    <lineage>
        <taxon>Eukaryota</taxon>
        <taxon>Viridiplantae</taxon>
        <taxon>Streptophyta</taxon>
        <taxon>Embryophyta</taxon>
        <taxon>Tracheophyta</taxon>
        <taxon>Spermatophyta</taxon>
        <taxon>Magnoliopsida</taxon>
        <taxon>Liliopsida</taxon>
        <taxon>Poales</taxon>
        <taxon>Poaceae</taxon>
        <taxon>BOP clade</taxon>
        <taxon>Pooideae</taxon>
        <taxon>Triticodae</taxon>
        <taxon>Triticeae</taxon>
        <taxon>Triticinae</taxon>
        <taxon>Aegilops</taxon>
    </lineage>
</organism>
<evidence type="ECO:0000256" key="1">
    <source>
        <dbReference type="SAM" id="Phobius"/>
    </source>
</evidence>
<keyword evidence="1" id="KW-0812">Transmembrane</keyword>
<name>A0A453DW77_AEGTS</name>
<reference evidence="3" key="2">
    <citation type="journal article" date="2017" name="Nat. Plants">
        <title>The Aegilops tauschii genome reveals multiple impacts of transposons.</title>
        <authorList>
            <person name="Zhao G."/>
            <person name="Zou C."/>
            <person name="Li K."/>
            <person name="Wang K."/>
            <person name="Li T."/>
            <person name="Gao L."/>
            <person name="Zhang X."/>
            <person name="Wang H."/>
            <person name="Yang Z."/>
            <person name="Liu X."/>
            <person name="Jiang W."/>
            <person name="Mao L."/>
            <person name="Kong X."/>
            <person name="Jiao Y."/>
            <person name="Jia J."/>
        </authorList>
    </citation>
    <scope>NUCLEOTIDE SEQUENCE [LARGE SCALE GENOMIC DNA]</scope>
    <source>
        <strain evidence="3">cv. AL8/78</strain>
    </source>
</reference>
<protein>
    <recommendedName>
        <fullName evidence="4">Protein DETOXIFICATION</fullName>
    </recommendedName>
</protein>
<evidence type="ECO:0000313" key="3">
    <source>
        <dbReference type="Proteomes" id="UP000015105"/>
    </source>
</evidence>
<proteinExistence type="predicted"/>
<sequence>GLWMGIICGVLVQVLLLMIITLCTDWRKEVLHIYANTVACPCRFLFPRIRVHACNEVVSSCLCGLNMHVTHI</sequence>
<reference evidence="2" key="5">
    <citation type="journal article" date="2021" name="G3 (Bethesda)">
        <title>Aegilops tauschii genome assembly Aet v5.0 features greater sequence contiguity and improved annotation.</title>
        <authorList>
            <person name="Wang L."/>
            <person name="Zhu T."/>
            <person name="Rodriguez J.C."/>
            <person name="Deal K.R."/>
            <person name="Dubcovsky J."/>
            <person name="McGuire P.E."/>
            <person name="Lux T."/>
            <person name="Spannagl M."/>
            <person name="Mayer K.F.X."/>
            <person name="Baldrich P."/>
            <person name="Meyers B.C."/>
            <person name="Huo N."/>
            <person name="Gu Y.Q."/>
            <person name="Zhou H."/>
            <person name="Devos K.M."/>
            <person name="Bennetzen J.L."/>
            <person name="Unver T."/>
            <person name="Budak H."/>
            <person name="Gulick P.J."/>
            <person name="Galiba G."/>
            <person name="Kalapos B."/>
            <person name="Nelson D.R."/>
            <person name="Li P."/>
            <person name="You F.M."/>
            <person name="Luo M.C."/>
            <person name="Dvorak J."/>
        </authorList>
    </citation>
    <scope>NUCLEOTIDE SEQUENCE [LARGE SCALE GENOMIC DNA]</scope>
    <source>
        <strain evidence="2">cv. AL8/78</strain>
    </source>
</reference>